<evidence type="ECO:0000313" key="2">
    <source>
        <dbReference type="Proteomes" id="UP000797356"/>
    </source>
</evidence>
<keyword evidence="2" id="KW-1185">Reference proteome</keyword>
<name>A0A8K0IE87_COCNU</name>
<reference evidence="1" key="2">
    <citation type="submission" date="2019-07" db="EMBL/GenBank/DDBJ databases">
        <authorList>
            <person name="Yang Y."/>
            <person name="Bocs S."/>
            <person name="Baudouin L."/>
        </authorList>
    </citation>
    <scope>NUCLEOTIDE SEQUENCE</scope>
    <source>
        <tissue evidence="1">Spear leaf of Hainan Tall coconut</tissue>
    </source>
</reference>
<dbReference type="EMBL" id="CM017877">
    <property type="protein sequence ID" value="KAG1347926.1"/>
    <property type="molecule type" value="Genomic_DNA"/>
</dbReference>
<dbReference type="Proteomes" id="UP000797356">
    <property type="component" value="Chromosome 6"/>
</dbReference>
<evidence type="ECO:0000313" key="1">
    <source>
        <dbReference type="EMBL" id="KAG1347926.1"/>
    </source>
</evidence>
<comment type="caution">
    <text evidence="1">The sequence shown here is derived from an EMBL/GenBank/DDBJ whole genome shotgun (WGS) entry which is preliminary data.</text>
</comment>
<reference evidence="1" key="1">
    <citation type="journal article" date="2017" name="Gigascience">
        <title>The genome draft of coconut (Cocos nucifera).</title>
        <authorList>
            <person name="Xiao Y."/>
            <person name="Xu P."/>
            <person name="Fan H."/>
            <person name="Baudouin L."/>
            <person name="Xia W."/>
            <person name="Bocs S."/>
            <person name="Xu J."/>
            <person name="Li Q."/>
            <person name="Guo A."/>
            <person name="Zhou L."/>
            <person name="Li J."/>
            <person name="Wu Y."/>
            <person name="Ma Z."/>
            <person name="Armero A."/>
            <person name="Issali A.E."/>
            <person name="Liu N."/>
            <person name="Peng M."/>
            <person name="Yang Y."/>
        </authorList>
    </citation>
    <scope>NUCLEOTIDE SEQUENCE</scope>
    <source>
        <tissue evidence="1">Spear leaf of Hainan Tall coconut</tissue>
    </source>
</reference>
<organism evidence="1 2">
    <name type="scientific">Cocos nucifera</name>
    <name type="common">Coconut palm</name>
    <dbReference type="NCBI Taxonomy" id="13894"/>
    <lineage>
        <taxon>Eukaryota</taxon>
        <taxon>Viridiplantae</taxon>
        <taxon>Streptophyta</taxon>
        <taxon>Embryophyta</taxon>
        <taxon>Tracheophyta</taxon>
        <taxon>Spermatophyta</taxon>
        <taxon>Magnoliopsida</taxon>
        <taxon>Liliopsida</taxon>
        <taxon>Arecaceae</taxon>
        <taxon>Arecoideae</taxon>
        <taxon>Cocoseae</taxon>
        <taxon>Attaleinae</taxon>
        <taxon>Cocos</taxon>
    </lineage>
</organism>
<sequence length="99" mass="11636">MRKQEEKSGNIGEIFYLLELRRRRIGKSVGFGISLEERNRMGVKELTGQKKNSATKKTLRERVKIQGWMAVSFYRITWHGMGIVERMMDNDASFLEPKR</sequence>
<proteinExistence type="predicted"/>
<protein>
    <submittedName>
        <fullName evidence="1">Uncharacterized protein</fullName>
    </submittedName>
</protein>
<dbReference type="AlphaFoldDB" id="A0A8K0IE87"/>
<accession>A0A8K0IE87</accession>
<gene>
    <name evidence="1" type="ORF">COCNU_06G017550</name>
</gene>